<organism evidence="10 11">
    <name type="scientific">Flintibacter faecis</name>
    <dbReference type="NCBI Taxonomy" id="2763047"/>
    <lineage>
        <taxon>Bacteria</taxon>
        <taxon>Bacillati</taxon>
        <taxon>Bacillota</taxon>
        <taxon>Clostridia</taxon>
        <taxon>Eubacteriales</taxon>
        <taxon>Flintibacter</taxon>
    </lineage>
</organism>
<accession>A0A8J6J576</accession>
<keyword evidence="8" id="KW-0732">Signal</keyword>
<dbReference type="Gene3D" id="3.40.630.10">
    <property type="entry name" value="Zn peptidases"/>
    <property type="match status" value="1"/>
</dbReference>
<dbReference type="PANTHER" id="PTHR11705:SF143">
    <property type="entry name" value="SLL0236 PROTEIN"/>
    <property type="match status" value="1"/>
</dbReference>
<gene>
    <name evidence="10" type="ORF">H8S55_07345</name>
</gene>
<dbReference type="GO" id="GO:0008270">
    <property type="term" value="F:zinc ion binding"/>
    <property type="evidence" value="ECO:0007669"/>
    <property type="project" value="InterPro"/>
</dbReference>
<dbReference type="GO" id="GO:0004181">
    <property type="term" value="F:metallocarboxypeptidase activity"/>
    <property type="evidence" value="ECO:0007669"/>
    <property type="project" value="InterPro"/>
</dbReference>
<proteinExistence type="inferred from homology"/>
<feature type="domain" description="Peptidase M14" evidence="9">
    <location>
        <begin position="64"/>
        <end position="436"/>
    </location>
</feature>
<feature type="signal peptide" evidence="8">
    <location>
        <begin position="1"/>
        <end position="20"/>
    </location>
</feature>
<dbReference type="AlphaFoldDB" id="A0A8J6J576"/>
<dbReference type="GO" id="GO:0005615">
    <property type="term" value="C:extracellular space"/>
    <property type="evidence" value="ECO:0007669"/>
    <property type="project" value="TreeGrafter"/>
</dbReference>
<evidence type="ECO:0000313" key="10">
    <source>
        <dbReference type="EMBL" id="MBC5717132.1"/>
    </source>
</evidence>
<protein>
    <recommendedName>
        <fullName evidence="9">Peptidase M14 domain-containing protein</fullName>
    </recommendedName>
</protein>
<sequence>MKMKRLTSLLLAAAMALSLAACGNADQGGDKSTAQKVSATTLKDIEAPGEPENIPEALQVDFNKRFHYAELEDVYAALHEQAPDITEFYAIGSTWQERSMWCLEITNKSIPEDQKIGIGVFGPIHGEEPEAAISAMYTAWWMILNRDTDYMKAMLDQYIIYVVPAINPDGYEQSFVYPNRSNLRPMDRNEDGVPFSDPYADIDGDGFIADIYSGTADKIPTEKLSTDWTKPELNRFGMESPDWDGNHILGDDPRGSGIDMNRTFNYQWNRFDAETYAEGATQPKVGAVSWHVAGSDAATEPEVRAMQNFLAQKSINASVNLHTGMQAVFYPWCYKAYDPNDPGDAELGFMEGVAEQMRSKMEEVTGRGFYQLHSYDDYPTSAEMIDYAYGTFNIHAYTIEVYEGGKTGDPADCRWENDLPEEKWVFYSQDDIREKLGLDPTTLVSAWDGSHLAANEGLWFHTTTSAQCVREAPEEQDIMVKAAKDAILIMIENEPHGEGYQRPFFVK</sequence>
<evidence type="ECO:0000256" key="7">
    <source>
        <dbReference type="PROSITE-ProRule" id="PRU01379"/>
    </source>
</evidence>
<evidence type="ECO:0000259" key="9">
    <source>
        <dbReference type="PROSITE" id="PS52035"/>
    </source>
</evidence>
<feature type="chain" id="PRO_5038932364" description="Peptidase M14 domain-containing protein" evidence="8">
    <location>
        <begin position="21"/>
        <end position="507"/>
    </location>
</feature>
<comment type="caution">
    <text evidence="10">The sequence shown here is derived from an EMBL/GenBank/DDBJ whole genome shotgun (WGS) entry which is preliminary data.</text>
</comment>
<comment type="cofactor">
    <cofactor evidence="1">
        <name>Zn(2+)</name>
        <dbReference type="ChEBI" id="CHEBI:29105"/>
    </cofactor>
</comment>
<dbReference type="Pfam" id="PF00246">
    <property type="entry name" value="Peptidase_M14"/>
    <property type="match status" value="1"/>
</dbReference>
<dbReference type="PANTHER" id="PTHR11705">
    <property type="entry name" value="PROTEASE FAMILY M14 CARBOXYPEPTIDASE A,B"/>
    <property type="match status" value="1"/>
</dbReference>
<comment type="similarity">
    <text evidence="2 7">Belongs to the peptidase M14 family.</text>
</comment>
<evidence type="ECO:0000256" key="2">
    <source>
        <dbReference type="ARBA" id="ARBA00005988"/>
    </source>
</evidence>
<evidence type="ECO:0000256" key="8">
    <source>
        <dbReference type="SAM" id="SignalP"/>
    </source>
</evidence>
<keyword evidence="5" id="KW-0862">Zinc</keyword>
<dbReference type="InterPro" id="IPR000834">
    <property type="entry name" value="Peptidase_M14"/>
</dbReference>
<keyword evidence="3" id="KW-0645">Protease</keyword>
<evidence type="ECO:0000256" key="5">
    <source>
        <dbReference type="ARBA" id="ARBA00022833"/>
    </source>
</evidence>
<dbReference type="EMBL" id="JACOPN010000004">
    <property type="protein sequence ID" value="MBC5717132.1"/>
    <property type="molecule type" value="Genomic_DNA"/>
</dbReference>
<reference evidence="10" key="1">
    <citation type="submission" date="2020-08" db="EMBL/GenBank/DDBJ databases">
        <title>Genome public.</title>
        <authorList>
            <person name="Liu C."/>
            <person name="Sun Q."/>
        </authorList>
    </citation>
    <scope>NUCLEOTIDE SEQUENCE</scope>
    <source>
        <strain evidence="10">BX5</strain>
    </source>
</reference>
<evidence type="ECO:0000256" key="1">
    <source>
        <dbReference type="ARBA" id="ARBA00001947"/>
    </source>
</evidence>
<keyword evidence="6" id="KW-0482">Metalloprotease</keyword>
<dbReference type="PROSITE" id="PS52035">
    <property type="entry name" value="PEPTIDASE_M14"/>
    <property type="match status" value="1"/>
</dbReference>
<dbReference type="GO" id="GO:0006508">
    <property type="term" value="P:proteolysis"/>
    <property type="evidence" value="ECO:0007669"/>
    <property type="project" value="UniProtKB-KW"/>
</dbReference>
<dbReference type="PROSITE" id="PS51257">
    <property type="entry name" value="PROKAR_LIPOPROTEIN"/>
    <property type="match status" value="1"/>
</dbReference>
<dbReference type="PRINTS" id="PR00765">
    <property type="entry name" value="CRBOXYPTASEA"/>
</dbReference>
<dbReference type="SMART" id="SM00631">
    <property type="entry name" value="Zn_pept"/>
    <property type="match status" value="1"/>
</dbReference>
<evidence type="ECO:0000313" key="11">
    <source>
        <dbReference type="Proteomes" id="UP000602260"/>
    </source>
</evidence>
<feature type="active site" description="Proton donor/acceptor" evidence="7">
    <location>
        <position position="400"/>
    </location>
</feature>
<keyword evidence="4" id="KW-0378">Hydrolase</keyword>
<evidence type="ECO:0000256" key="4">
    <source>
        <dbReference type="ARBA" id="ARBA00022801"/>
    </source>
</evidence>
<evidence type="ECO:0000256" key="6">
    <source>
        <dbReference type="ARBA" id="ARBA00023049"/>
    </source>
</evidence>
<dbReference type="SUPFAM" id="SSF53187">
    <property type="entry name" value="Zn-dependent exopeptidases"/>
    <property type="match status" value="1"/>
</dbReference>
<dbReference type="Proteomes" id="UP000602260">
    <property type="component" value="Unassembled WGS sequence"/>
</dbReference>
<evidence type="ECO:0000256" key="3">
    <source>
        <dbReference type="ARBA" id="ARBA00022670"/>
    </source>
</evidence>
<dbReference type="RefSeq" id="WP_186878431.1">
    <property type="nucleotide sequence ID" value="NZ_JACOPN010000004.1"/>
</dbReference>
<keyword evidence="11" id="KW-1185">Reference proteome</keyword>
<name>A0A8J6J576_9FIRM</name>